<evidence type="ECO:0000313" key="3">
    <source>
        <dbReference type="EMBL" id="MCU4750789.1"/>
    </source>
</evidence>
<keyword evidence="4" id="KW-1185">Reference proteome</keyword>
<dbReference type="Proteomes" id="UP001321047">
    <property type="component" value="Unassembled WGS sequence"/>
</dbReference>
<name>A0AAP3E5W5_9EURY</name>
<feature type="transmembrane region" description="Helical" evidence="2">
    <location>
        <begin position="6"/>
        <end position="23"/>
    </location>
</feature>
<reference evidence="3 4" key="1">
    <citation type="submission" date="2022-09" db="EMBL/GenBank/DDBJ databases">
        <title>Enrichment on poylsaccharides allowed isolation of novel metabolic and taxonomic groups of Haloarchaea.</title>
        <authorList>
            <person name="Sorokin D.Y."/>
            <person name="Elcheninov A.G."/>
            <person name="Khizhniak T.V."/>
            <person name="Kolganova T.V."/>
            <person name="Kublanov I.V."/>
        </authorList>
    </citation>
    <scope>NUCLEOTIDE SEQUENCE [LARGE SCALE GENOMIC DNA]</scope>
    <source>
        <strain evidence="3 4">AArc-curdl1</strain>
    </source>
</reference>
<feature type="transmembrane region" description="Helical" evidence="2">
    <location>
        <begin position="55"/>
        <end position="73"/>
    </location>
</feature>
<feature type="transmembrane region" description="Helical" evidence="2">
    <location>
        <begin position="30"/>
        <end position="49"/>
    </location>
</feature>
<keyword evidence="2" id="KW-1133">Transmembrane helix</keyword>
<sequence length="199" mass="20581">MLELLVDNLPVVLLAAGLVLMVLEALSPGAHLIVIGVALVGAGLVGVLLPIALSPVILAAITLVIGIAAAYVYHEFDFYGGKGTAQTKDSDSLSGTTGYVTKTVTSRGGEVKLNQGGFAPYYSARAYEGTIEEGEEIIVLDPGGGNVLTVESLDAIESDGIDRELAREAAANEEDVASENTTTSAENETAEPETETEKS</sequence>
<feature type="compositionally biased region" description="Acidic residues" evidence="1">
    <location>
        <begin position="188"/>
        <end position="199"/>
    </location>
</feature>
<keyword evidence="2" id="KW-0472">Membrane</keyword>
<dbReference type="InterPro" id="IPR012340">
    <property type="entry name" value="NA-bd_OB-fold"/>
</dbReference>
<proteinExistence type="predicted"/>
<keyword evidence="2" id="KW-0812">Transmembrane</keyword>
<evidence type="ECO:0000313" key="4">
    <source>
        <dbReference type="Proteomes" id="UP001321047"/>
    </source>
</evidence>
<dbReference type="RefSeq" id="WP_342805905.1">
    <property type="nucleotide sequence ID" value="NZ_JAOPJZ010000001.1"/>
</dbReference>
<dbReference type="PANTHER" id="PTHR33507:SF3">
    <property type="entry name" value="INNER MEMBRANE PROTEIN YBBJ"/>
    <property type="match status" value="1"/>
</dbReference>
<protein>
    <submittedName>
        <fullName evidence="3">NfeD family protein</fullName>
    </submittedName>
</protein>
<dbReference type="PANTHER" id="PTHR33507">
    <property type="entry name" value="INNER MEMBRANE PROTEIN YBBJ"/>
    <property type="match status" value="1"/>
</dbReference>
<feature type="compositionally biased region" description="Low complexity" evidence="1">
    <location>
        <begin position="178"/>
        <end position="187"/>
    </location>
</feature>
<accession>A0AAP3E5W5</accession>
<evidence type="ECO:0000256" key="2">
    <source>
        <dbReference type="SAM" id="Phobius"/>
    </source>
</evidence>
<gene>
    <name evidence="3" type="ORF">OB919_02140</name>
</gene>
<dbReference type="EMBL" id="JAOPJZ010000001">
    <property type="protein sequence ID" value="MCU4750789.1"/>
    <property type="molecule type" value="Genomic_DNA"/>
</dbReference>
<dbReference type="GO" id="GO:0005886">
    <property type="term" value="C:plasma membrane"/>
    <property type="evidence" value="ECO:0007669"/>
    <property type="project" value="TreeGrafter"/>
</dbReference>
<evidence type="ECO:0000256" key="1">
    <source>
        <dbReference type="SAM" id="MobiDB-lite"/>
    </source>
</evidence>
<dbReference type="AlphaFoldDB" id="A0AAP3E5W5"/>
<feature type="region of interest" description="Disordered" evidence="1">
    <location>
        <begin position="168"/>
        <end position="199"/>
    </location>
</feature>
<dbReference type="InterPro" id="IPR052165">
    <property type="entry name" value="Membrane_assoc_protease"/>
</dbReference>
<organism evidence="3 4">
    <name type="scientific">Natronosalvus hydrolyticus</name>
    <dbReference type="NCBI Taxonomy" id="2979988"/>
    <lineage>
        <taxon>Archaea</taxon>
        <taxon>Methanobacteriati</taxon>
        <taxon>Methanobacteriota</taxon>
        <taxon>Stenosarchaea group</taxon>
        <taxon>Halobacteria</taxon>
        <taxon>Halobacteriales</taxon>
        <taxon>Natrialbaceae</taxon>
        <taxon>Natronosalvus</taxon>
    </lineage>
</organism>
<dbReference type="Gene3D" id="2.40.50.140">
    <property type="entry name" value="Nucleic acid-binding proteins"/>
    <property type="match status" value="1"/>
</dbReference>
<comment type="caution">
    <text evidence="3">The sequence shown here is derived from an EMBL/GenBank/DDBJ whole genome shotgun (WGS) entry which is preliminary data.</text>
</comment>